<dbReference type="Gene3D" id="3.30.230.10">
    <property type="match status" value="1"/>
</dbReference>
<feature type="transmembrane region" description="Helical" evidence="2">
    <location>
        <begin position="28"/>
        <end position="52"/>
    </location>
</feature>
<keyword evidence="4" id="KW-0378">Hydrolase</keyword>
<dbReference type="InterPro" id="IPR014721">
    <property type="entry name" value="Ribsml_uS5_D2-typ_fold_subgr"/>
</dbReference>
<keyword evidence="2" id="KW-1133">Transmembrane helix</keyword>
<feature type="region of interest" description="Disordered" evidence="1">
    <location>
        <begin position="1"/>
        <end position="23"/>
    </location>
</feature>
<dbReference type="InterPro" id="IPR020568">
    <property type="entry name" value="Ribosomal_Su5_D2-typ_SF"/>
</dbReference>
<dbReference type="PROSITE" id="PS50106">
    <property type="entry name" value="PDZ"/>
    <property type="match status" value="1"/>
</dbReference>
<keyword evidence="5" id="KW-1185">Reference proteome</keyword>
<organism evidence="4 5">
    <name type="scientific">Microbacterium gawkjiense</name>
    <dbReference type="NCBI Taxonomy" id="3067309"/>
    <lineage>
        <taxon>Bacteria</taxon>
        <taxon>Bacillati</taxon>
        <taxon>Actinomycetota</taxon>
        <taxon>Actinomycetes</taxon>
        <taxon>Micrococcales</taxon>
        <taxon>Microbacteriaceae</taxon>
        <taxon>Microbacterium</taxon>
    </lineage>
</organism>
<dbReference type="GO" id="GO:0008233">
    <property type="term" value="F:peptidase activity"/>
    <property type="evidence" value="ECO:0007669"/>
    <property type="project" value="UniProtKB-KW"/>
</dbReference>
<dbReference type="SUPFAM" id="SSF54211">
    <property type="entry name" value="Ribosomal protein S5 domain 2-like"/>
    <property type="match status" value="1"/>
</dbReference>
<name>A0ABU3GC53_9MICO</name>
<evidence type="ECO:0000259" key="3">
    <source>
        <dbReference type="PROSITE" id="PS50106"/>
    </source>
</evidence>
<feature type="domain" description="PDZ" evidence="3">
    <location>
        <begin position="145"/>
        <end position="223"/>
    </location>
</feature>
<sequence length="378" mass="39406">MSLFEDATATPSRSAEPRRSGGSRRFSVGVWALVIALVALLVLSFLPTGFVIQRQGPVVNTLGSAENTDGEEVPLISVRGAETYPTAGALDLTTVQIAGNRERTPSWFELAMAWFDPSQAVLPIDQVFPAGTTTEQRNEENAALMVDSQKEATAAALTQLGYEVRSHVGVGALTEDSPSSGILEVGDEIVSADGTPVGDTAQLRSVINDGGGDPVELVIRRGDAERTVSVTPVRSETADGPVWIIGITTARDFDFPIDVTIQLDRIGGPSAGQMFALGIIDTLTPGELNGGEQVAGTGTIDSAGTIGPIGGIRQKLYGALDAGADYFLAPQRNCDEVVGHIPGDLRVIPVATLDDSLAALDAIRTGEGVDDLPVCTVG</sequence>
<dbReference type="SUPFAM" id="SSF50156">
    <property type="entry name" value="PDZ domain-like"/>
    <property type="match status" value="1"/>
</dbReference>
<dbReference type="Pfam" id="PF05362">
    <property type="entry name" value="Lon_C"/>
    <property type="match status" value="1"/>
</dbReference>
<dbReference type="EC" id="3.4.21.-" evidence="4"/>
<dbReference type="InterPro" id="IPR027065">
    <property type="entry name" value="Lon_Prtase"/>
</dbReference>
<dbReference type="Pfam" id="PF13180">
    <property type="entry name" value="PDZ_2"/>
    <property type="match status" value="1"/>
</dbReference>
<protein>
    <submittedName>
        <fullName evidence="4">S16 family serine protease</fullName>
        <ecNumber evidence="4">3.4.21.-</ecNumber>
    </submittedName>
</protein>
<dbReference type="PANTHER" id="PTHR10046">
    <property type="entry name" value="ATP DEPENDENT LON PROTEASE FAMILY MEMBER"/>
    <property type="match status" value="1"/>
</dbReference>
<dbReference type="InterPro" id="IPR001478">
    <property type="entry name" value="PDZ"/>
</dbReference>
<dbReference type="GO" id="GO:0006508">
    <property type="term" value="P:proteolysis"/>
    <property type="evidence" value="ECO:0007669"/>
    <property type="project" value="UniProtKB-KW"/>
</dbReference>
<proteinExistence type="predicted"/>
<dbReference type="RefSeq" id="WP_311862423.1">
    <property type="nucleotide sequence ID" value="NZ_JAUZVV010000002.1"/>
</dbReference>
<reference evidence="4 5" key="1">
    <citation type="submission" date="2023-08" db="EMBL/GenBank/DDBJ databases">
        <title>Microbacterium aquilitoris sp. nov. and Microbacterium gwkjibeachense sp. nov., isolated from beach.</title>
        <authorList>
            <person name="Lee S.D."/>
            <person name="Yang H."/>
            <person name="Kim I."/>
        </authorList>
    </citation>
    <scope>NUCLEOTIDE SEQUENCE [LARGE SCALE GENOMIC DNA]</scope>
    <source>
        <strain evidence="4 5">KSW4-11</strain>
    </source>
</reference>
<keyword evidence="2" id="KW-0472">Membrane</keyword>
<accession>A0ABU3GC53</accession>
<evidence type="ECO:0000256" key="2">
    <source>
        <dbReference type="SAM" id="Phobius"/>
    </source>
</evidence>
<keyword evidence="2" id="KW-0812">Transmembrane</keyword>
<dbReference type="InterPro" id="IPR008269">
    <property type="entry name" value="Lon_proteolytic"/>
</dbReference>
<dbReference type="EMBL" id="JAUZVV010000002">
    <property type="protein sequence ID" value="MDT3317394.1"/>
    <property type="molecule type" value="Genomic_DNA"/>
</dbReference>
<dbReference type="SMART" id="SM00228">
    <property type="entry name" value="PDZ"/>
    <property type="match status" value="1"/>
</dbReference>
<evidence type="ECO:0000313" key="4">
    <source>
        <dbReference type="EMBL" id="MDT3317394.1"/>
    </source>
</evidence>
<dbReference type="Gene3D" id="2.30.42.10">
    <property type="match status" value="1"/>
</dbReference>
<keyword evidence="4" id="KW-0645">Protease</keyword>
<dbReference type="InterPro" id="IPR036034">
    <property type="entry name" value="PDZ_sf"/>
</dbReference>
<evidence type="ECO:0000256" key="1">
    <source>
        <dbReference type="SAM" id="MobiDB-lite"/>
    </source>
</evidence>
<dbReference type="Proteomes" id="UP001251849">
    <property type="component" value="Unassembled WGS sequence"/>
</dbReference>
<comment type="caution">
    <text evidence="4">The sequence shown here is derived from an EMBL/GenBank/DDBJ whole genome shotgun (WGS) entry which is preliminary data.</text>
</comment>
<gene>
    <name evidence="4" type="ORF">Q9S71_11260</name>
</gene>
<evidence type="ECO:0000313" key="5">
    <source>
        <dbReference type="Proteomes" id="UP001251849"/>
    </source>
</evidence>